<name>A0A0V8HK19_9BACI</name>
<feature type="binding site" evidence="3">
    <location>
        <position position="61"/>
    </location>
    <ligand>
        <name>Cu cation</name>
        <dbReference type="ChEBI" id="CHEBI:23378"/>
    </ligand>
</feature>
<dbReference type="CDD" id="cd02968">
    <property type="entry name" value="SCO"/>
    <property type="match status" value="1"/>
</dbReference>
<keyword evidence="4" id="KW-1015">Disulfide bond</keyword>
<dbReference type="AlphaFoldDB" id="A0A0V8HK19"/>
<keyword evidence="7" id="KW-1185">Reference proteome</keyword>
<keyword evidence="3" id="KW-0479">Metal-binding</keyword>
<evidence type="ECO:0000256" key="4">
    <source>
        <dbReference type="PIRSR" id="PIRSR603782-2"/>
    </source>
</evidence>
<keyword evidence="2 3" id="KW-0186">Copper</keyword>
<dbReference type="OrthoDB" id="9811998at2"/>
<sequence>MSKLIFPLLFLLTGILTGCGIDEEKEYQMQEFSFTDQNGQSFGSEDLKGKIWVADFIFTNCDTVCPPMIASMAALQDEMKTKGIEIQFVSFSADPEIDTPEKLKEFVKKFNGDEKNWHLVTGYTQSEIKMFAREEFQTLIQKPESADQVIHSTSFYVIDQYGRITNSFGFQKSHFEEIVQEAGKLQ</sequence>
<gene>
    <name evidence="6" type="ORF">GA0061094_2556</name>
</gene>
<dbReference type="PANTHER" id="PTHR12151">
    <property type="entry name" value="ELECTRON TRANSPORT PROTIN SCO1/SENC FAMILY MEMBER"/>
    <property type="match status" value="1"/>
</dbReference>
<dbReference type="InterPro" id="IPR003782">
    <property type="entry name" value="SCO1/SenC"/>
</dbReference>
<feature type="disulfide bond" description="Redox-active" evidence="4">
    <location>
        <begin position="61"/>
        <end position="65"/>
    </location>
</feature>
<dbReference type="InterPro" id="IPR013766">
    <property type="entry name" value="Thioredoxin_domain"/>
</dbReference>
<feature type="binding site" evidence="3">
    <location>
        <position position="65"/>
    </location>
    <ligand>
        <name>Cu cation</name>
        <dbReference type="ChEBI" id="CHEBI:23378"/>
    </ligand>
</feature>
<dbReference type="EMBL" id="FMAU01000002">
    <property type="protein sequence ID" value="SCC10941.1"/>
    <property type="molecule type" value="Genomic_DNA"/>
</dbReference>
<dbReference type="Proteomes" id="UP000181997">
    <property type="component" value="Unassembled WGS sequence"/>
</dbReference>
<dbReference type="InterPro" id="IPR036249">
    <property type="entry name" value="Thioredoxin-like_sf"/>
</dbReference>
<evidence type="ECO:0000256" key="3">
    <source>
        <dbReference type="PIRSR" id="PIRSR603782-1"/>
    </source>
</evidence>
<feature type="domain" description="Thioredoxin" evidence="5">
    <location>
        <begin position="23"/>
        <end position="186"/>
    </location>
</feature>
<dbReference type="Gene3D" id="3.40.30.10">
    <property type="entry name" value="Glutaredoxin"/>
    <property type="match status" value="1"/>
</dbReference>
<dbReference type="PROSITE" id="PS51352">
    <property type="entry name" value="THIOREDOXIN_2"/>
    <property type="match status" value="1"/>
</dbReference>
<evidence type="ECO:0000313" key="6">
    <source>
        <dbReference type="EMBL" id="SCC10941.1"/>
    </source>
</evidence>
<dbReference type="GO" id="GO:0046872">
    <property type="term" value="F:metal ion binding"/>
    <property type="evidence" value="ECO:0007669"/>
    <property type="project" value="UniProtKB-KW"/>
</dbReference>
<dbReference type="RefSeq" id="WP_058298649.1">
    <property type="nucleotide sequence ID" value="NZ_FMAU01000002.1"/>
</dbReference>
<accession>A0A0V8HK19</accession>
<proteinExistence type="inferred from homology"/>
<dbReference type="PANTHER" id="PTHR12151:SF25">
    <property type="entry name" value="LINALOOL DEHYDRATASE_ISOMERASE DOMAIN-CONTAINING PROTEIN"/>
    <property type="match status" value="1"/>
</dbReference>
<reference evidence="7" key="1">
    <citation type="submission" date="2016-08" db="EMBL/GenBank/DDBJ databases">
        <authorList>
            <person name="Varghese N."/>
            <person name="Submissions Spin"/>
        </authorList>
    </citation>
    <scope>NUCLEOTIDE SEQUENCE [LARGE SCALE GENOMIC DNA]</scope>
    <source>
        <strain evidence="7">SGD-1123</strain>
    </source>
</reference>
<evidence type="ECO:0000256" key="2">
    <source>
        <dbReference type="ARBA" id="ARBA00023008"/>
    </source>
</evidence>
<protein>
    <submittedName>
        <fullName evidence="6">Protein SCO1/2</fullName>
    </submittedName>
</protein>
<evidence type="ECO:0000256" key="1">
    <source>
        <dbReference type="ARBA" id="ARBA00010996"/>
    </source>
</evidence>
<evidence type="ECO:0000259" key="5">
    <source>
        <dbReference type="PROSITE" id="PS51352"/>
    </source>
</evidence>
<dbReference type="SUPFAM" id="SSF52833">
    <property type="entry name" value="Thioredoxin-like"/>
    <property type="match status" value="1"/>
</dbReference>
<feature type="binding site" evidence="3">
    <location>
        <position position="151"/>
    </location>
    <ligand>
        <name>Cu cation</name>
        <dbReference type="ChEBI" id="CHEBI:23378"/>
    </ligand>
</feature>
<organism evidence="6 7">
    <name type="scientific">[Bacillus] enclensis</name>
    <dbReference type="NCBI Taxonomy" id="1402860"/>
    <lineage>
        <taxon>Bacteria</taxon>
        <taxon>Bacillati</taxon>
        <taxon>Bacillota</taxon>
        <taxon>Bacilli</taxon>
        <taxon>Bacillales</taxon>
        <taxon>Bacillaceae</taxon>
        <taxon>Rossellomorea</taxon>
    </lineage>
</organism>
<dbReference type="PROSITE" id="PS51257">
    <property type="entry name" value="PROKAR_LIPOPROTEIN"/>
    <property type="match status" value="1"/>
</dbReference>
<evidence type="ECO:0000313" key="7">
    <source>
        <dbReference type="Proteomes" id="UP000181997"/>
    </source>
</evidence>
<comment type="similarity">
    <text evidence="1">Belongs to the SCO1/2 family.</text>
</comment>
<dbReference type="Pfam" id="PF02630">
    <property type="entry name" value="SCO1-SenC"/>
    <property type="match status" value="1"/>
</dbReference>